<evidence type="ECO:0000313" key="10">
    <source>
        <dbReference type="EMBL" id="SBS34854.1"/>
    </source>
</evidence>
<dbReference type="PROSITE" id="PS00606">
    <property type="entry name" value="KS3_1"/>
    <property type="match status" value="1"/>
</dbReference>
<dbReference type="InterPro" id="IPR016039">
    <property type="entry name" value="Thiolase-like"/>
</dbReference>
<sequence>MKGKNTLRDRDIAIIGMSGRFPGAEDITSFWHNLSEGLETISTFTDEELRESGIDEELIASPNYIPRRGIIGQAQDFDAHFFDFTPRDAEITDPQHRIFLETSWHAFEDAGYVPSTYPGKVGVFGGTGTAWHLNKVQSHPSVSQFASGASVVTNNDKDYVTTRVSYKLNLKGPSVNVQTACSTALVAVVMGVNSLLSGESDLIVAGGVSVDTPERQGYRYMEGGMESADGRCYAFDSRANGTVFSRGVGVVLLKRLTDAVRDGDHIYSVIKGGAINNDGSLKAGFTAPGIEGQVSVAKQAIKNSDIDVENIRFVEAHGTATALGDPIEFSSLSQTFRNYTDKEQFCRLGSVKTNIGHTDAASGVASLIKSSLALKTGKLPASLHFASPNPNIEFEGSPFVIHTETGAFNEEGKSSNALVNSFGVGGTNACVILETAPEVTPSEQYTSPVVIPFSARSRSALNEMKKRFAQFLSTNPDTNLADAAYTMQVGRKQFEFSTAVVGKDRDSLIEALGTSSPITTTSTSRGRPVVFMFPGQGNQYVNMAADLYQTYDVFKQQMDLCCDYLTPILKQDLREIIFPANDDMAGKINETQYTQPSLFVVEYSLAQLWMSWGIKPDVMIGHSVGEYVAACLSGVFSLQDALKAVAIRGQLVQALPAGAMLAVLMDEEALSKRLANSDLDIAAVNYPELCVIAGELEAIKAFQYELEEEGVFCKHLDTSHGFHSSMMDPMLPAFKEVIDGIALHAPSIPFVSSVNGHWITDELAQNSDYWVRHVRNPVLFSHAFKTLMADYPDGLVCLEVGPGRSLESAAKQHLREDEEFTADILASLPTAKEVSISGEHFVATLGGLWACGVAVDWAAFYGGQERRRISLPGYPFERKTFKLPESKQVSHSSAVDEQALKRKKDDIADWFYMPAWKRTVPAEFLASKRHNSENSCWVLFVDEYGVANELNRQLSDAGHQVVLVFKGDSYQVDVLSTGKASSFIINPSSRDDYIRVLRTVKEFEADSVRVVHLWNLSPDNEAVDIEGYRTRELDSFYSPLYLQQALVNEDVLKNMHLVLVGNNIFSIAGEKVSSPEKALLVGPGRVFNNEYGEVQCHLVDIDWPMKADWSIEKAAHCLIAEGKIENHGELVAYRGACRFQEDYQPVKVSQDIPGLPANFKDDGVYLITGGLGGLGLLVAEHIADTCNATLVLTYRSSLPPRDQWHTWIKEHPVDDTMSTKLAGILHLESKGNKVDLVEVDVCDYQGMSDLFASYYHVDGIFHTAGIAGGGIIPLKTDEDCASVLDSKVKGALLLDELTKDSQPDFLILFSSITSLVGDSARIDYCSGNAFLDAFAHYRNQSRSGRTVAINWGKWGDVGMAFKYIKELDEKDGKNQISKDSSGSLLQLFNRQGMEEEYVVNLAVNEDWVIDEHRLSEQPTLVGTTILSLLNSLITEFKPQETLQVKSLLLTKPVIYHHAWPRQLHLFVKAEGAGYSFSLRSRGVRDIQWDEHAIGSIGNKQEAVSDKVGSLEAIRGRCTTQLPVEPLSLEYKNALTGEAFLSLSERWNCVQEVCKGKDEWLIHKNLSREFQEDFSRYPYHPALVDAVSIRCINDITQGNFLPISYGNISFLSPLDVDCYAHIRMKQPYRDEDNTIMVDVVFLSAENKPLLVLENYTLVKMSENNQVDGDSAVQNAPVKLDLADRDILFYEGLDALKRQLSHLEFEQLFVLTSDLNQLVVEGRPEYEEDEVATQEAQVSSGHTRPELTVEYVAPENDIEQEIASVWQSVLGISGIGVNDNFVELGGNSLLAVQVVSKVSAKFEVGIRVDLFYKNQTIKGLSEQVFDAFESVLLED</sequence>
<dbReference type="Gene3D" id="3.40.47.10">
    <property type="match status" value="1"/>
</dbReference>
<evidence type="ECO:0000259" key="9">
    <source>
        <dbReference type="PROSITE" id="PS52019"/>
    </source>
</evidence>
<dbReference type="InterPro" id="IPR036736">
    <property type="entry name" value="ACP-like_sf"/>
</dbReference>
<dbReference type="InterPro" id="IPR009081">
    <property type="entry name" value="PP-bd_ACP"/>
</dbReference>
<keyword evidence="5 10" id="KW-0808">Transferase</keyword>
<dbReference type="InterPro" id="IPR006162">
    <property type="entry name" value="Ppantetheine_attach_site"/>
</dbReference>
<dbReference type="SMART" id="SM00822">
    <property type="entry name" value="PKS_KR"/>
    <property type="match status" value="1"/>
</dbReference>
<dbReference type="CDD" id="cd00833">
    <property type="entry name" value="PKS"/>
    <property type="match status" value="1"/>
</dbReference>
<dbReference type="SMART" id="SM00827">
    <property type="entry name" value="PKS_AT"/>
    <property type="match status" value="1"/>
</dbReference>
<dbReference type="SUPFAM" id="SSF47336">
    <property type="entry name" value="ACP-like"/>
    <property type="match status" value="1"/>
</dbReference>
<dbReference type="Gene3D" id="3.10.129.110">
    <property type="entry name" value="Polyketide synthase dehydratase"/>
    <property type="match status" value="1"/>
</dbReference>
<name>A0A1A8TP92_9GAMM</name>
<dbReference type="PROSITE" id="PS00012">
    <property type="entry name" value="PHOSPHOPANTETHEINE"/>
    <property type="match status" value="1"/>
</dbReference>
<dbReference type="OrthoDB" id="9778690at2"/>
<dbReference type="PANTHER" id="PTHR43775">
    <property type="entry name" value="FATTY ACID SYNTHASE"/>
    <property type="match status" value="1"/>
</dbReference>
<feature type="region of interest" description="N-terminal hotdog fold" evidence="6">
    <location>
        <begin position="1378"/>
        <end position="1503"/>
    </location>
</feature>
<dbReference type="SUPFAM" id="SSF55048">
    <property type="entry name" value="Probable ACP-binding domain of malonyl-CoA ACP transacylase"/>
    <property type="match status" value="1"/>
</dbReference>
<evidence type="ECO:0000259" key="7">
    <source>
        <dbReference type="PROSITE" id="PS50075"/>
    </source>
</evidence>
<dbReference type="InterPro" id="IPR001227">
    <property type="entry name" value="Ac_transferase_dom_sf"/>
</dbReference>
<dbReference type="PROSITE" id="PS52004">
    <property type="entry name" value="KS3_2"/>
    <property type="match status" value="1"/>
</dbReference>
<dbReference type="Pfam" id="PF00550">
    <property type="entry name" value="PP-binding"/>
    <property type="match status" value="1"/>
</dbReference>
<evidence type="ECO:0000259" key="8">
    <source>
        <dbReference type="PROSITE" id="PS52004"/>
    </source>
</evidence>
<dbReference type="RefSeq" id="WP_067018175.1">
    <property type="nucleotide sequence ID" value="NZ_FLOB01000008.1"/>
</dbReference>
<dbReference type="EMBL" id="FLOB01000008">
    <property type="protein sequence ID" value="SBS34854.1"/>
    <property type="molecule type" value="Genomic_DNA"/>
</dbReference>
<dbReference type="InterPro" id="IPR036291">
    <property type="entry name" value="NAD(P)-bd_dom_sf"/>
</dbReference>
<evidence type="ECO:0000256" key="1">
    <source>
        <dbReference type="ARBA" id="ARBA00005194"/>
    </source>
</evidence>
<dbReference type="PROSITE" id="PS52019">
    <property type="entry name" value="PKS_MFAS_DH"/>
    <property type="match status" value="1"/>
</dbReference>
<reference evidence="10 11" key="1">
    <citation type="submission" date="2016-06" db="EMBL/GenBank/DDBJ databases">
        <authorList>
            <person name="Kjaerup R.B."/>
            <person name="Dalgaard T.S."/>
            <person name="Juul-Madsen H.R."/>
        </authorList>
    </citation>
    <scope>NUCLEOTIDE SEQUENCE [LARGE SCALE GENOMIC DNA]</scope>
    <source>
        <strain evidence="10 11">CECT 8886</strain>
    </source>
</reference>
<dbReference type="InterPro" id="IPR014043">
    <property type="entry name" value="Acyl_transferase_dom"/>
</dbReference>
<dbReference type="PROSITE" id="PS50075">
    <property type="entry name" value="CARRIER"/>
    <property type="match status" value="1"/>
</dbReference>
<proteinExistence type="inferred from homology"/>
<keyword evidence="4" id="KW-0597">Phosphoprotein</keyword>
<feature type="domain" description="Ketosynthase family 3 (KS3)" evidence="8">
    <location>
        <begin position="9"/>
        <end position="435"/>
    </location>
</feature>
<dbReference type="SUPFAM" id="SSF53901">
    <property type="entry name" value="Thiolase-like"/>
    <property type="match status" value="1"/>
</dbReference>
<dbReference type="InterPro" id="IPR016035">
    <property type="entry name" value="Acyl_Trfase/lysoPLipase"/>
</dbReference>
<evidence type="ECO:0000256" key="3">
    <source>
        <dbReference type="ARBA" id="ARBA00022450"/>
    </source>
</evidence>
<dbReference type="STRING" id="1792290.MSP8886_03188"/>
<dbReference type="Gene3D" id="3.40.366.10">
    <property type="entry name" value="Malonyl-Coenzyme A Acyl Carrier Protein, domain 2"/>
    <property type="match status" value="1"/>
</dbReference>
<comment type="pathway">
    <text evidence="1">Lipid metabolism; fatty acid biosynthesis.</text>
</comment>
<dbReference type="Pfam" id="PF00109">
    <property type="entry name" value="ketoacyl-synt"/>
    <property type="match status" value="1"/>
</dbReference>
<dbReference type="InterPro" id="IPR018201">
    <property type="entry name" value="Ketoacyl_synth_AS"/>
</dbReference>
<dbReference type="Proteomes" id="UP000092544">
    <property type="component" value="Unassembled WGS sequence"/>
</dbReference>
<dbReference type="EC" id="2.3.1.41" evidence="10"/>
<dbReference type="InterPro" id="IPR016036">
    <property type="entry name" value="Malonyl_transacylase_ACP-bd"/>
</dbReference>
<feature type="active site" description="Proton acceptor; for dehydratase activity" evidence="6">
    <location>
        <position position="1412"/>
    </location>
</feature>
<gene>
    <name evidence="10" type="primary">ppsE</name>
    <name evidence="10" type="ORF">MSP8886_03188</name>
</gene>
<keyword evidence="3" id="KW-0596">Phosphopantetheine</keyword>
<evidence type="ECO:0000256" key="6">
    <source>
        <dbReference type="PROSITE-ProRule" id="PRU01363"/>
    </source>
</evidence>
<dbReference type="InterPro" id="IPR042104">
    <property type="entry name" value="PKS_dehydratase_sf"/>
</dbReference>
<comment type="similarity">
    <text evidence="2">Belongs to the short-chain dehydrogenases/reductases (SDR) family.</text>
</comment>
<keyword evidence="10" id="KW-0012">Acyltransferase</keyword>
<dbReference type="Gene3D" id="3.30.70.3290">
    <property type="match status" value="1"/>
</dbReference>
<feature type="region of interest" description="C-terminal hotdog fold" evidence="6">
    <location>
        <begin position="1518"/>
        <end position="1665"/>
    </location>
</feature>
<evidence type="ECO:0000313" key="11">
    <source>
        <dbReference type="Proteomes" id="UP000092544"/>
    </source>
</evidence>
<dbReference type="GO" id="GO:0004315">
    <property type="term" value="F:3-oxoacyl-[acyl-carrier-protein] synthase activity"/>
    <property type="evidence" value="ECO:0007669"/>
    <property type="project" value="UniProtKB-EC"/>
</dbReference>
<dbReference type="InterPro" id="IPR049900">
    <property type="entry name" value="PKS_mFAS_DH"/>
</dbReference>
<dbReference type="InterPro" id="IPR057326">
    <property type="entry name" value="KR_dom"/>
</dbReference>
<protein>
    <submittedName>
        <fullName evidence="10">Phthiocerol/phenolphthiocerol synthesis polyketide synthase type I PpsE</fullName>
        <ecNumber evidence="10">2.3.1.41</ecNumber>
    </submittedName>
</protein>
<dbReference type="InterPro" id="IPR014031">
    <property type="entry name" value="Ketoacyl_synth_C"/>
</dbReference>
<dbReference type="GO" id="GO:0006633">
    <property type="term" value="P:fatty acid biosynthetic process"/>
    <property type="evidence" value="ECO:0007669"/>
    <property type="project" value="UniProtKB-UniPathway"/>
</dbReference>
<dbReference type="Pfam" id="PF00698">
    <property type="entry name" value="Acyl_transf_1"/>
    <property type="match status" value="1"/>
</dbReference>
<dbReference type="CDD" id="cd08953">
    <property type="entry name" value="KR_2_SDR_x"/>
    <property type="match status" value="1"/>
</dbReference>
<feature type="domain" description="PKS/mFAS DH" evidence="9">
    <location>
        <begin position="1378"/>
        <end position="1665"/>
    </location>
</feature>
<keyword evidence="11" id="KW-1185">Reference proteome</keyword>
<dbReference type="InterPro" id="IPR050091">
    <property type="entry name" value="PKS_NRPS_Biosynth_Enz"/>
</dbReference>
<dbReference type="Gene3D" id="3.30.70.250">
    <property type="entry name" value="Malonyl-CoA ACP transacylase, ACP-binding"/>
    <property type="match status" value="1"/>
</dbReference>
<feature type="domain" description="Carrier" evidence="7">
    <location>
        <begin position="1751"/>
        <end position="1826"/>
    </location>
</feature>
<dbReference type="InterPro" id="IPR020841">
    <property type="entry name" value="PKS_Beta-ketoAc_synthase_dom"/>
</dbReference>
<dbReference type="UniPathway" id="UPA00094"/>
<dbReference type="SUPFAM" id="SSF51735">
    <property type="entry name" value="NAD(P)-binding Rossmann-fold domains"/>
    <property type="match status" value="2"/>
</dbReference>
<dbReference type="Pfam" id="PF08659">
    <property type="entry name" value="KR"/>
    <property type="match status" value="1"/>
</dbReference>
<dbReference type="Pfam" id="PF21394">
    <property type="entry name" value="Beta-ketacyl_N"/>
    <property type="match status" value="1"/>
</dbReference>
<evidence type="ECO:0000256" key="5">
    <source>
        <dbReference type="ARBA" id="ARBA00022679"/>
    </source>
</evidence>
<evidence type="ECO:0000256" key="2">
    <source>
        <dbReference type="ARBA" id="ARBA00006484"/>
    </source>
</evidence>
<dbReference type="Pfam" id="PF02801">
    <property type="entry name" value="Ketoacyl-synt_C"/>
    <property type="match status" value="1"/>
</dbReference>
<dbReference type="Pfam" id="PF14765">
    <property type="entry name" value="PS-DH"/>
    <property type="match status" value="1"/>
</dbReference>
<dbReference type="InterPro" id="IPR014030">
    <property type="entry name" value="Ketoacyl_synth_N"/>
</dbReference>
<organism evidence="10 11">
    <name type="scientific">Marinomonas spartinae</name>
    <dbReference type="NCBI Taxonomy" id="1792290"/>
    <lineage>
        <taxon>Bacteria</taxon>
        <taxon>Pseudomonadati</taxon>
        <taxon>Pseudomonadota</taxon>
        <taxon>Gammaproteobacteria</taxon>
        <taxon>Oceanospirillales</taxon>
        <taxon>Oceanospirillaceae</taxon>
        <taxon>Marinomonas</taxon>
    </lineage>
</organism>
<evidence type="ECO:0000256" key="4">
    <source>
        <dbReference type="ARBA" id="ARBA00022553"/>
    </source>
</evidence>
<dbReference type="InterPro" id="IPR049490">
    <property type="entry name" value="C883_1060-like_KR_N"/>
</dbReference>
<accession>A0A1A8TP92</accession>
<dbReference type="SMART" id="SM00825">
    <property type="entry name" value="PKS_KS"/>
    <property type="match status" value="1"/>
</dbReference>
<dbReference type="InterPro" id="IPR049551">
    <property type="entry name" value="PKS_DH_C"/>
</dbReference>
<dbReference type="Pfam" id="PF22621">
    <property type="entry name" value="CurL-like_PKS_C"/>
    <property type="match status" value="1"/>
</dbReference>
<dbReference type="Gene3D" id="3.40.50.720">
    <property type="entry name" value="NAD(P)-binding Rossmann-like Domain"/>
    <property type="match status" value="1"/>
</dbReference>
<dbReference type="SUPFAM" id="SSF52151">
    <property type="entry name" value="FabD/lysophospholipase-like"/>
    <property type="match status" value="1"/>
</dbReference>
<dbReference type="GO" id="GO:0004312">
    <property type="term" value="F:fatty acid synthase activity"/>
    <property type="evidence" value="ECO:0007669"/>
    <property type="project" value="TreeGrafter"/>
</dbReference>
<feature type="active site" description="Proton donor; for dehydratase activity" evidence="6">
    <location>
        <position position="1584"/>
    </location>
</feature>
<dbReference type="Gene3D" id="1.10.1200.10">
    <property type="entry name" value="ACP-like"/>
    <property type="match status" value="1"/>
</dbReference>
<dbReference type="PANTHER" id="PTHR43775:SF51">
    <property type="entry name" value="INACTIVE PHENOLPHTHIOCEROL SYNTHESIS POLYKETIDE SYNTHASE TYPE I PKS1-RELATED"/>
    <property type="match status" value="1"/>
</dbReference>
<dbReference type="InterPro" id="IPR013968">
    <property type="entry name" value="PKS_KR"/>
</dbReference>